<sequence>MKNHPKISVLMSVYNDAVHLEEAINSILNQTVKDFEFIIIDDGSTDVSVDILRRYQEQDSRVKVYTNESNIGLAKSLNKGFLLSSGEYIARMDADDYAYPTRLQKQLEFMEAHKNIMVCGTSMEIYEDRSKFMVPPTTHNAIAAGLIFGTNFYHPTVMFRAKFIEDNQITYPEDYKYAQDYGLWVNLLKLGKKDIFANLEEPLLKYRTHPEKNRKKYFNTQTSFAIKTQISALEIFSINENEKVLYDLNFSSEYLTLDNIKKCNSLLEKIRIKNIQSKPYFYKELKIAIIRKKVSLFKRCEKKSFYYPYMKLKSRFIYLINRKIIKSIN</sequence>
<organism evidence="2">
    <name type="scientific">Proteus mirabilis</name>
    <dbReference type="NCBI Taxonomy" id="584"/>
    <lineage>
        <taxon>Bacteria</taxon>
        <taxon>Pseudomonadati</taxon>
        <taxon>Pseudomonadota</taxon>
        <taxon>Gammaproteobacteria</taxon>
        <taxon>Enterobacterales</taxon>
        <taxon>Morganellaceae</taxon>
        <taxon>Proteus</taxon>
    </lineage>
</organism>
<name>A0A385JMN8_PROMI</name>
<dbReference type="PANTHER" id="PTHR22916">
    <property type="entry name" value="GLYCOSYLTRANSFERASE"/>
    <property type="match status" value="1"/>
</dbReference>
<accession>A0A385JMN8</accession>
<dbReference type="InterPro" id="IPR001173">
    <property type="entry name" value="Glyco_trans_2-like"/>
</dbReference>
<dbReference type="EMBL" id="KY710703">
    <property type="protein sequence ID" value="AXY99595.1"/>
    <property type="molecule type" value="Genomic_DNA"/>
</dbReference>
<dbReference type="InterPro" id="IPR029044">
    <property type="entry name" value="Nucleotide-diphossugar_trans"/>
</dbReference>
<proteinExistence type="predicted"/>
<dbReference type="GO" id="GO:0016758">
    <property type="term" value="F:hexosyltransferase activity"/>
    <property type="evidence" value="ECO:0007669"/>
    <property type="project" value="UniProtKB-ARBA"/>
</dbReference>
<feature type="domain" description="Glycosyltransferase 2-like" evidence="1">
    <location>
        <begin position="8"/>
        <end position="135"/>
    </location>
</feature>
<evidence type="ECO:0000259" key="1">
    <source>
        <dbReference type="Pfam" id="PF00535"/>
    </source>
</evidence>
<dbReference type="PANTHER" id="PTHR22916:SF3">
    <property type="entry name" value="UDP-GLCNAC:BETAGAL BETA-1,3-N-ACETYLGLUCOSAMINYLTRANSFERASE-LIKE PROTEIN 1"/>
    <property type="match status" value="1"/>
</dbReference>
<dbReference type="Gene3D" id="3.90.550.10">
    <property type="entry name" value="Spore Coat Polysaccharide Biosynthesis Protein SpsA, Chain A"/>
    <property type="match status" value="1"/>
</dbReference>
<protein>
    <submittedName>
        <fullName evidence="2">Gt2</fullName>
    </submittedName>
</protein>
<reference evidence="2" key="1">
    <citation type="journal article" date="2017" name="PLoS ONE">
        <title>Genetic diversity of the O antigens of Proteus species and the development of a suspension array for molecular serotyping.</title>
        <authorList>
            <person name="Yu X."/>
            <person name="Torzewska A."/>
            <person name="Zhang X."/>
            <person name="Yin Z."/>
            <person name="Drzewiecka D."/>
            <person name="Cao H."/>
            <person name="Liu B."/>
            <person name="Knirel Y.A."/>
            <person name="Rozalski A."/>
            <person name="Wang L."/>
        </authorList>
    </citation>
    <scope>NUCLEOTIDE SEQUENCE</scope>
    <source>
        <strain evidence="2">PrK 49/57</strain>
    </source>
</reference>
<dbReference type="Pfam" id="PF00535">
    <property type="entry name" value="Glycos_transf_2"/>
    <property type="match status" value="1"/>
</dbReference>
<dbReference type="SUPFAM" id="SSF53448">
    <property type="entry name" value="Nucleotide-diphospho-sugar transferases"/>
    <property type="match status" value="1"/>
</dbReference>
<dbReference type="AlphaFoldDB" id="A0A385JMN8"/>
<evidence type="ECO:0000313" key="2">
    <source>
        <dbReference type="EMBL" id="AXY99595.1"/>
    </source>
</evidence>